<feature type="compositionally biased region" description="Polar residues" evidence="1">
    <location>
        <begin position="107"/>
        <end position="127"/>
    </location>
</feature>
<sequence>MTKKRGGKVPKAAVAGGKVPKAAATGAKSTTKALRRLAEAAAAENSNSGDRANAGSSGSVARSNVGVGTTRLIGGLQNPSGSGSLRRQNGLPRSSMGDGTSVVRPASSDSSTPSARPTLLGSQTFIPTQYPPSTQPPHLIRRKKSCTRLNPQRDEEQATNDNHRNQLELRDGVFDEDSEESDSDGEEEEREEEREEEGQEQVDEQVADPGEQEEYDQLLDNLMSLPGRGHLPLLSPHQIPNKETTW</sequence>
<dbReference type="EMBL" id="KL973590">
    <property type="protein sequence ID" value="KFK23962.1"/>
    <property type="molecule type" value="Genomic_DNA"/>
</dbReference>
<dbReference type="Gramene" id="KFK23962">
    <property type="protein sequence ID" value="KFK23962"/>
    <property type="gene ID" value="AALP_AAs51044U000100"/>
</dbReference>
<keyword evidence="3" id="KW-1185">Reference proteome</keyword>
<feature type="compositionally biased region" description="Polar residues" evidence="1">
    <location>
        <begin position="77"/>
        <end position="87"/>
    </location>
</feature>
<feature type="region of interest" description="Disordered" evidence="1">
    <location>
        <begin position="1"/>
        <end position="246"/>
    </location>
</feature>
<feature type="compositionally biased region" description="Low complexity" evidence="1">
    <location>
        <begin position="39"/>
        <end position="48"/>
    </location>
</feature>
<dbReference type="AlphaFoldDB" id="A0A087G260"/>
<name>A0A087G260_ARAAL</name>
<evidence type="ECO:0000313" key="2">
    <source>
        <dbReference type="EMBL" id="KFK23962.1"/>
    </source>
</evidence>
<feature type="compositionally biased region" description="Acidic residues" evidence="1">
    <location>
        <begin position="174"/>
        <end position="217"/>
    </location>
</feature>
<protein>
    <submittedName>
        <fullName evidence="2">Uncharacterized protein</fullName>
    </submittedName>
</protein>
<organism evidence="2 3">
    <name type="scientific">Arabis alpina</name>
    <name type="common">Alpine rock-cress</name>
    <dbReference type="NCBI Taxonomy" id="50452"/>
    <lineage>
        <taxon>Eukaryota</taxon>
        <taxon>Viridiplantae</taxon>
        <taxon>Streptophyta</taxon>
        <taxon>Embryophyta</taxon>
        <taxon>Tracheophyta</taxon>
        <taxon>Spermatophyta</taxon>
        <taxon>Magnoliopsida</taxon>
        <taxon>eudicotyledons</taxon>
        <taxon>Gunneridae</taxon>
        <taxon>Pentapetalae</taxon>
        <taxon>rosids</taxon>
        <taxon>malvids</taxon>
        <taxon>Brassicales</taxon>
        <taxon>Brassicaceae</taxon>
        <taxon>Arabideae</taxon>
        <taxon>Arabis</taxon>
    </lineage>
</organism>
<reference evidence="3" key="1">
    <citation type="journal article" date="2015" name="Nat. Plants">
        <title>Genome expansion of Arabis alpina linked with retrotransposition and reduced symmetric DNA methylation.</title>
        <authorList>
            <person name="Willing E.M."/>
            <person name="Rawat V."/>
            <person name="Mandakova T."/>
            <person name="Maumus F."/>
            <person name="James G.V."/>
            <person name="Nordstroem K.J."/>
            <person name="Becker C."/>
            <person name="Warthmann N."/>
            <person name="Chica C."/>
            <person name="Szarzynska B."/>
            <person name="Zytnicki M."/>
            <person name="Albani M.C."/>
            <person name="Kiefer C."/>
            <person name="Bergonzi S."/>
            <person name="Castaings L."/>
            <person name="Mateos J.L."/>
            <person name="Berns M.C."/>
            <person name="Bujdoso N."/>
            <person name="Piofczyk T."/>
            <person name="de Lorenzo L."/>
            <person name="Barrero-Sicilia C."/>
            <person name="Mateos I."/>
            <person name="Piednoel M."/>
            <person name="Hagmann J."/>
            <person name="Chen-Min-Tao R."/>
            <person name="Iglesias-Fernandez R."/>
            <person name="Schuster S.C."/>
            <person name="Alonso-Blanco C."/>
            <person name="Roudier F."/>
            <person name="Carbonero P."/>
            <person name="Paz-Ares J."/>
            <person name="Davis S.J."/>
            <person name="Pecinka A."/>
            <person name="Quesneville H."/>
            <person name="Colot V."/>
            <person name="Lysak M.A."/>
            <person name="Weigel D."/>
            <person name="Coupland G."/>
            <person name="Schneeberger K."/>
        </authorList>
    </citation>
    <scope>NUCLEOTIDE SEQUENCE [LARGE SCALE GENOMIC DNA]</scope>
    <source>
        <strain evidence="3">cv. Pajares</strain>
    </source>
</reference>
<feature type="compositionally biased region" description="Low complexity" evidence="1">
    <location>
        <begin position="9"/>
        <end position="32"/>
    </location>
</feature>
<accession>A0A087G260</accession>
<evidence type="ECO:0000313" key="3">
    <source>
        <dbReference type="Proteomes" id="UP000029120"/>
    </source>
</evidence>
<evidence type="ECO:0000256" key="1">
    <source>
        <dbReference type="SAM" id="MobiDB-lite"/>
    </source>
</evidence>
<dbReference type="Proteomes" id="UP000029120">
    <property type="component" value="Unassembled WGS sequence"/>
</dbReference>
<proteinExistence type="predicted"/>
<gene>
    <name evidence="2" type="ORF">AALP_AAs51044U000100</name>
</gene>
<feature type="compositionally biased region" description="Basic and acidic residues" evidence="1">
    <location>
        <begin position="151"/>
        <end position="173"/>
    </location>
</feature>